<comment type="caution">
    <text evidence="3">The sequence shown here is derived from an EMBL/GenBank/DDBJ whole genome shotgun (WGS) entry which is preliminary data.</text>
</comment>
<keyword evidence="1" id="KW-0812">Transmembrane</keyword>
<keyword evidence="1" id="KW-1133">Transmembrane helix</keyword>
<name>A0A2W5QBV3_9BACT</name>
<feature type="transmembrane region" description="Helical" evidence="1">
    <location>
        <begin position="204"/>
        <end position="223"/>
    </location>
</feature>
<dbReference type="EMBL" id="QFQB01000002">
    <property type="protein sequence ID" value="PZQ48900.1"/>
    <property type="molecule type" value="Genomic_DNA"/>
</dbReference>
<dbReference type="Proteomes" id="UP000249417">
    <property type="component" value="Unassembled WGS sequence"/>
</dbReference>
<organism evidence="3 4">
    <name type="scientific">Micavibrio aeruginosavorus</name>
    <dbReference type="NCBI Taxonomy" id="349221"/>
    <lineage>
        <taxon>Bacteria</taxon>
        <taxon>Pseudomonadati</taxon>
        <taxon>Bdellovibrionota</taxon>
        <taxon>Bdellovibrionia</taxon>
        <taxon>Bdellovibrionales</taxon>
        <taxon>Pseudobdellovibrionaceae</taxon>
        <taxon>Micavibrio</taxon>
    </lineage>
</organism>
<feature type="domain" description="Cell wall hydrolase SleB" evidence="2">
    <location>
        <begin position="26"/>
        <end position="132"/>
    </location>
</feature>
<evidence type="ECO:0000259" key="2">
    <source>
        <dbReference type="Pfam" id="PF07486"/>
    </source>
</evidence>
<proteinExistence type="predicted"/>
<evidence type="ECO:0000256" key="1">
    <source>
        <dbReference type="SAM" id="Phobius"/>
    </source>
</evidence>
<dbReference type="AlphaFoldDB" id="A0A2W5QBV3"/>
<sequence>MMKAVRADHEDIDILARTLYGEAEGQNVQDAIAIACVVMNRVSYPNWPDDVSEVCLQPWQFSCWNTNDSNRARITKAKRPDKWFEVCYGIAARAVEGTLTDVTNGSTHYYATYVAKPKWAKKGNKTPVYRVKHKNGYSHLFFNDIDTKPPSTPKEALNQIRPPIGKKDAAGASLAGAGIGLSAIADTLTDVKDQIEPLAQYAAALQYLFLAVALIGIGITVWARIDDRRKGIR</sequence>
<evidence type="ECO:0000313" key="3">
    <source>
        <dbReference type="EMBL" id="PZQ48900.1"/>
    </source>
</evidence>
<keyword evidence="1" id="KW-0472">Membrane</keyword>
<dbReference type="Pfam" id="PF07486">
    <property type="entry name" value="Hydrolase_2"/>
    <property type="match status" value="1"/>
</dbReference>
<dbReference type="Gene3D" id="1.10.10.2520">
    <property type="entry name" value="Cell wall hydrolase SleB, domain 1"/>
    <property type="match status" value="1"/>
</dbReference>
<reference evidence="3 4" key="1">
    <citation type="submission" date="2017-08" db="EMBL/GenBank/DDBJ databases">
        <title>Infants hospitalized years apart are colonized by the same room-sourced microbial strains.</title>
        <authorList>
            <person name="Brooks B."/>
            <person name="Olm M.R."/>
            <person name="Firek B.A."/>
            <person name="Baker R."/>
            <person name="Thomas B.C."/>
            <person name="Morowitz M.J."/>
            <person name="Banfield J.F."/>
        </authorList>
    </citation>
    <scope>NUCLEOTIDE SEQUENCE [LARGE SCALE GENOMIC DNA]</scope>
    <source>
        <strain evidence="3">S2_005_002_R2_29</strain>
    </source>
</reference>
<gene>
    <name evidence="3" type="ORF">DI551_00790</name>
</gene>
<accession>A0A2W5QBV3</accession>
<dbReference type="InterPro" id="IPR042047">
    <property type="entry name" value="SleB_dom1"/>
</dbReference>
<evidence type="ECO:0000313" key="4">
    <source>
        <dbReference type="Proteomes" id="UP000249417"/>
    </source>
</evidence>
<dbReference type="InterPro" id="IPR011105">
    <property type="entry name" value="Cell_wall_hydrolase_SleB"/>
</dbReference>
<protein>
    <recommendedName>
        <fullName evidence="2">Cell wall hydrolase SleB domain-containing protein</fullName>
    </recommendedName>
</protein>
<dbReference type="GO" id="GO:0016787">
    <property type="term" value="F:hydrolase activity"/>
    <property type="evidence" value="ECO:0007669"/>
    <property type="project" value="InterPro"/>
</dbReference>